<protein>
    <submittedName>
        <fullName evidence="1">Uncharacterized protein</fullName>
    </submittedName>
</protein>
<gene>
    <name evidence="1" type="ORF">ECRASSUSDP1_LOCUS27573</name>
</gene>
<sequence>MSDTEDTKEKMELMKEDYASEWFEANDIDEFDLEEKLMRVGCRPLKRKFLAFQKQNDGSELAYTKIKKMRQQLDNCYELLEYMQIAKARKLLK</sequence>
<evidence type="ECO:0000313" key="1">
    <source>
        <dbReference type="EMBL" id="CAI2385975.1"/>
    </source>
</evidence>
<proteinExistence type="predicted"/>
<dbReference type="AlphaFoldDB" id="A0AAD1Y7S9"/>
<dbReference type="EMBL" id="CAMPGE010028452">
    <property type="protein sequence ID" value="CAI2385975.1"/>
    <property type="molecule type" value="Genomic_DNA"/>
</dbReference>
<organism evidence="1 2">
    <name type="scientific">Euplotes crassus</name>
    <dbReference type="NCBI Taxonomy" id="5936"/>
    <lineage>
        <taxon>Eukaryota</taxon>
        <taxon>Sar</taxon>
        <taxon>Alveolata</taxon>
        <taxon>Ciliophora</taxon>
        <taxon>Intramacronucleata</taxon>
        <taxon>Spirotrichea</taxon>
        <taxon>Hypotrichia</taxon>
        <taxon>Euplotida</taxon>
        <taxon>Euplotidae</taxon>
        <taxon>Moneuplotes</taxon>
    </lineage>
</organism>
<dbReference type="Proteomes" id="UP001295684">
    <property type="component" value="Unassembled WGS sequence"/>
</dbReference>
<name>A0AAD1Y7S9_EUPCR</name>
<keyword evidence="2" id="KW-1185">Reference proteome</keyword>
<comment type="caution">
    <text evidence="1">The sequence shown here is derived from an EMBL/GenBank/DDBJ whole genome shotgun (WGS) entry which is preliminary data.</text>
</comment>
<evidence type="ECO:0000313" key="2">
    <source>
        <dbReference type="Proteomes" id="UP001295684"/>
    </source>
</evidence>
<reference evidence="1" key="1">
    <citation type="submission" date="2023-07" db="EMBL/GenBank/DDBJ databases">
        <authorList>
            <consortium name="AG Swart"/>
            <person name="Singh M."/>
            <person name="Singh A."/>
            <person name="Seah K."/>
            <person name="Emmerich C."/>
        </authorList>
    </citation>
    <scope>NUCLEOTIDE SEQUENCE</scope>
    <source>
        <strain evidence="1">DP1</strain>
    </source>
</reference>
<accession>A0AAD1Y7S9</accession>